<reference evidence="4" key="1">
    <citation type="journal article" date="2015" name="Genome Announc.">
        <title>Genome sequence of the AIDS-associated pathogen Penicillium marneffei (ATCC18224) and its near taxonomic relative Talaromyces stipitatus (ATCC10500).</title>
        <authorList>
            <person name="Nierman W.C."/>
            <person name="Fedorova-Abrams N.D."/>
            <person name="Andrianopoulos A."/>
        </authorList>
    </citation>
    <scope>NUCLEOTIDE SEQUENCE [LARGE SCALE GENOMIC DNA]</scope>
    <source>
        <strain evidence="4">ATCC 10500 / CBS 375.48 / QM 6759 / NRRL 1006</strain>
    </source>
</reference>
<dbReference type="AlphaFoldDB" id="B8MUL6"/>
<feature type="domain" description="Reverse transcriptase" evidence="1">
    <location>
        <begin position="349"/>
        <end position="594"/>
    </location>
</feature>
<dbReference type="InterPro" id="IPR000477">
    <property type="entry name" value="RT_dom"/>
</dbReference>
<dbReference type="CDD" id="cd01650">
    <property type="entry name" value="RT_nLTR_like"/>
    <property type="match status" value="1"/>
</dbReference>
<dbReference type="Gene3D" id="3.30.420.10">
    <property type="entry name" value="Ribonuclease H-like superfamily/Ribonuclease H"/>
    <property type="match status" value="1"/>
</dbReference>
<dbReference type="InterPro" id="IPR012337">
    <property type="entry name" value="RNaseH-like_sf"/>
</dbReference>
<dbReference type="PANTHER" id="PTHR33481:SF1">
    <property type="entry name" value="ENDONUCLEASE_EXONUCLEASE_PHOSPHATASE DOMAIN-CONTAINING PROTEIN-RELATED"/>
    <property type="match status" value="1"/>
</dbReference>
<keyword evidence="3" id="KW-0548">Nucleotidyltransferase</keyword>
<dbReference type="InterPro" id="IPR005135">
    <property type="entry name" value="Endo/exonuclease/phosphatase"/>
</dbReference>
<dbReference type="SUPFAM" id="SSF53098">
    <property type="entry name" value="Ribonuclease H-like"/>
    <property type="match status" value="1"/>
</dbReference>
<dbReference type="STRING" id="441959.B8MUL6"/>
<dbReference type="SUPFAM" id="SSF56219">
    <property type="entry name" value="DNase I-like"/>
    <property type="match status" value="1"/>
</dbReference>
<dbReference type="GO" id="GO:0004523">
    <property type="term" value="F:RNA-DNA hybrid ribonuclease activity"/>
    <property type="evidence" value="ECO:0007669"/>
    <property type="project" value="InterPro"/>
</dbReference>
<dbReference type="HOGENOM" id="CLU_000680_23_3_1"/>
<dbReference type="InterPro" id="IPR043502">
    <property type="entry name" value="DNA/RNA_pol_sf"/>
</dbReference>
<dbReference type="InterPro" id="IPR036691">
    <property type="entry name" value="Endo/exonu/phosph_ase_sf"/>
</dbReference>
<dbReference type="OMA" id="MNIRTPE"/>
<dbReference type="GO" id="GO:0003964">
    <property type="term" value="F:RNA-directed DNA polymerase activity"/>
    <property type="evidence" value="ECO:0007669"/>
    <property type="project" value="UniProtKB-KW"/>
</dbReference>
<dbReference type="EMBL" id="EQ962661">
    <property type="protein sequence ID" value="EED11684.1"/>
    <property type="molecule type" value="Genomic_DNA"/>
</dbReference>
<dbReference type="Pfam" id="PF14529">
    <property type="entry name" value="Exo_endo_phos_2"/>
    <property type="match status" value="1"/>
</dbReference>
<evidence type="ECO:0000259" key="1">
    <source>
        <dbReference type="PROSITE" id="PS50878"/>
    </source>
</evidence>
<organism evidence="3 4">
    <name type="scientific">Talaromyces stipitatus (strain ATCC 10500 / CBS 375.48 / QM 6759 / NRRL 1006)</name>
    <name type="common">Penicillium stipitatum</name>
    <dbReference type="NCBI Taxonomy" id="441959"/>
    <lineage>
        <taxon>Eukaryota</taxon>
        <taxon>Fungi</taxon>
        <taxon>Dikarya</taxon>
        <taxon>Ascomycota</taxon>
        <taxon>Pezizomycotina</taxon>
        <taxon>Eurotiomycetes</taxon>
        <taxon>Eurotiomycetidae</taxon>
        <taxon>Eurotiales</taxon>
        <taxon>Trichocomaceae</taxon>
        <taxon>Talaromyces</taxon>
        <taxon>Talaromyces sect. Talaromyces</taxon>
    </lineage>
</organism>
<dbReference type="Gene3D" id="3.60.10.10">
    <property type="entry name" value="Endonuclease/exonuclease/phosphatase"/>
    <property type="match status" value="1"/>
</dbReference>
<dbReference type="GO" id="GO:0003676">
    <property type="term" value="F:nucleic acid binding"/>
    <property type="evidence" value="ECO:0007669"/>
    <property type="project" value="InterPro"/>
</dbReference>
<dbReference type="VEuPathDB" id="FungiDB:TSTA_108700"/>
<sequence>MHLFGESEVQNYDILAIQEPYINKHTDPLTTYSLALKGSFHILLQPTPKEEYKKRPRVCFYVNRGLDPATWEVQYHNRDLSTLTLHTAAHGTIHIHNVYNPGVNSNEESVISALQTAMAPRAQHIVLGDFNRHHPLWAGPRYRHVDEEARIDNLMDEHGLEQLLPPGTITYERVNAKSTIDLVWASHNLANRVVSCDTKPEWWYGADHVPISTQFDLTAIRVPPLVRKQWNATDWDLFLKLMDIYNWHPRELNDNEAINEAIRYLVEAINQAAEQATPTKQISIYSRAGYTPEMAKLKHHAWEDYAEARKEMKRRTNELARDLHRQRIEQATESIDGFWRIARWVRNRGKPRATFTPTLHYNNTSYTAPKEKAALFREQHIGGRRGRSCELAIHLLLEETHSAWREGSRVASGLALDAAGAFDNVNHIRLIHDLRKRQVPDDLIGWIESFLSNRRTSITLLEGNMGEFLVNTGIPQGSPLSPILFLFFNADLIEQILAECPDVIVLGYIDDIFIMTYGTSAAANCHTLTKVHQVAERWERTHASKFAPAKYQLTHFWRKHQMVPKPSGRLDVPLIIKGVEIKPTDSIKYLGVYLDTHLTGEVHVQEMRKKAAKLVAGLSSIAGSTWGTPLVHLRKIYTAVLQPQIMYACSTWYIRGGRGFTGAQRAAEQAIRSIQDQALHQISGAFKRTSRQALEVCLHVPPAELTLAKLAEEACLRIMTSPLRSTLYQIRGQAHCNDPYTSPLHRLETAIDRKLGSDTSQRIETIYPFVVPPWWEPLEARIDNTREEAIKAIEAILGTDTTIQFFTDGSGFDNGIGAAVYLSIGQAYKPVGSSDTHTVYAGELEGIDAALEILLRSQPCDDNPHEATIYTDNQAAIRATCQPGRSSGQYILRRIVRHLGLLRDNRSRWRVRLQWVPGHEGVPGNEKADQLAKLAAVEATRRTQENARIARISAPNQTTPHAARMSYIPNQSTILMAVCRQRLHAGFAKRWKEQWEHANHGRHLYRIIKAPTKMVLQLHEGLRRAWSSVLIQLQTGKSALRSFLASVRIEDSPQCECGLGDQDTAHVLIRCPTHINLRMETLWKEARETDYRKLLSEPQWVRQSIEFMMRTGLLTQFHHVTPLTTTRSQ</sequence>
<dbReference type="Pfam" id="PF00078">
    <property type="entry name" value="RVT_1"/>
    <property type="match status" value="1"/>
</dbReference>
<keyword evidence="4" id="KW-1185">Reference proteome</keyword>
<dbReference type="PANTHER" id="PTHR33481">
    <property type="entry name" value="REVERSE TRANSCRIPTASE"/>
    <property type="match status" value="1"/>
</dbReference>
<feature type="domain" description="RNase H type-1" evidence="2">
    <location>
        <begin position="799"/>
        <end position="937"/>
    </location>
</feature>
<dbReference type="PROSITE" id="PS50878">
    <property type="entry name" value="RT_POL"/>
    <property type="match status" value="1"/>
</dbReference>
<dbReference type="InParanoid" id="B8MUL6"/>
<evidence type="ECO:0000313" key="3">
    <source>
        <dbReference type="EMBL" id="EED11684.1"/>
    </source>
</evidence>
<name>B8MUL6_TALSN</name>
<keyword evidence="3" id="KW-0695">RNA-directed DNA polymerase</keyword>
<dbReference type="PROSITE" id="PS50879">
    <property type="entry name" value="RNASE_H_1"/>
    <property type="match status" value="1"/>
</dbReference>
<dbReference type="InterPro" id="IPR002156">
    <property type="entry name" value="RNaseH_domain"/>
</dbReference>
<dbReference type="InterPro" id="IPR036397">
    <property type="entry name" value="RNaseH_sf"/>
</dbReference>
<dbReference type="CDD" id="cd09276">
    <property type="entry name" value="Rnase_HI_RT_non_LTR"/>
    <property type="match status" value="1"/>
</dbReference>
<dbReference type="GeneID" id="8103126"/>
<dbReference type="Proteomes" id="UP000001745">
    <property type="component" value="Unassembled WGS sequence"/>
</dbReference>
<accession>B8MUL6</accession>
<dbReference type="eggNOG" id="KOG1075">
    <property type="taxonomic scope" value="Eukaryota"/>
</dbReference>
<protein>
    <submittedName>
        <fullName evidence="3">Reverse transcriptase [C. elegans], putative</fullName>
    </submittedName>
</protein>
<keyword evidence="3" id="KW-0808">Transferase</keyword>
<evidence type="ECO:0000313" key="4">
    <source>
        <dbReference type="Proteomes" id="UP000001745"/>
    </source>
</evidence>
<gene>
    <name evidence="3" type="ORF">TSTA_108700</name>
</gene>
<dbReference type="OrthoDB" id="4464205at2759"/>
<dbReference type="RefSeq" id="XP_002488440.1">
    <property type="nucleotide sequence ID" value="XM_002488395.1"/>
</dbReference>
<dbReference type="PhylomeDB" id="B8MUL6"/>
<dbReference type="Pfam" id="PF00075">
    <property type="entry name" value="RNase_H"/>
    <property type="match status" value="1"/>
</dbReference>
<proteinExistence type="predicted"/>
<dbReference type="SUPFAM" id="SSF56672">
    <property type="entry name" value="DNA/RNA polymerases"/>
    <property type="match status" value="1"/>
</dbReference>
<evidence type="ECO:0000259" key="2">
    <source>
        <dbReference type="PROSITE" id="PS50879"/>
    </source>
</evidence>